<protein>
    <submittedName>
        <fullName evidence="1">Class Ib ribonucleoside-diphosphate reductase assembly flavoprotein NrdI</fullName>
    </submittedName>
</protein>
<proteinExistence type="predicted"/>
<dbReference type="Proteomes" id="UP000309117">
    <property type="component" value="Unassembled WGS sequence"/>
</dbReference>
<dbReference type="NCBIfam" id="TIGR00333">
    <property type="entry name" value="nrdI"/>
    <property type="match status" value="1"/>
</dbReference>
<dbReference type="InterPro" id="IPR004465">
    <property type="entry name" value="RNR_NrdI"/>
</dbReference>
<dbReference type="Gene3D" id="3.40.50.360">
    <property type="match status" value="1"/>
</dbReference>
<dbReference type="GO" id="GO:0010181">
    <property type="term" value="F:FMN binding"/>
    <property type="evidence" value="ECO:0007669"/>
    <property type="project" value="InterPro"/>
</dbReference>
<dbReference type="PANTHER" id="PTHR37297:SF1">
    <property type="entry name" value="PROTEIN NRDI"/>
    <property type="match status" value="1"/>
</dbReference>
<reference evidence="1 2" key="1">
    <citation type="submission" date="2019-04" db="EMBL/GenBank/DDBJ databases">
        <title>Microbes associate with the intestines of laboratory mice.</title>
        <authorList>
            <person name="Navarre W."/>
            <person name="Wong E."/>
            <person name="Huang K."/>
            <person name="Tropini C."/>
            <person name="Ng K."/>
            <person name="Yu B."/>
        </authorList>
    </citation>
    <scope>NUCLEOTIDE SEQUENCE [LARGE SCALE GENOMIC DNA]</scope>
    <source>
        <strain evidence="1 2">NM61_E11</strain>
    </source>
</reference>
<dbReference type="Pfam" id="PF07972">
    <property type="entry name" value="Flavodoxin_NdrI"/>
    <property type="match status" value="1"/>
</dbReference>
<dbReference type="PIRSF" id="PIRSF005087">
    <property type="entry name" value="NrdI"/>
    <property type="match status" value="1"/>
</dbReference>
<dbReference type="PANTHER" id="PTHR37297">
    <property type="entry name" value="PROTEIN NRDI"/>
    <property type="match status" value="1"/>
</dbReference>
<organism evidence="1 2">
    <name type="scientific">Lactobacillus intestinalis</name>
    <dbReference type="NCBI Taxonomy" id="151781"/>
    <lineage>
        <taxon>Bacteria</taxon>
        <taxon>Bacillati</taxon>
        <taxon>Bacillota</taxon>
        <taxon>Bacilli</taxon>
        <taxon>Lactobacillales</taxon>
        <taxon>Lactobacillaceae</taxon>
        <taxon>Lactobacillus</taxon>
    </lineage>
</organism>
<sequence>MVAIAFYSITGQTKKVVVKTGLEAHEIDDAWPQYDMGEDYILITPSYQDFMMDSLVDFLNYKDNKKHLVGIIGCGNRNFNDLFAQTAKKLSVTLKVPILYLMEFSGTDKDVKNVRKIVRGLAKGQSTKEVQKPKEMRGNISFLSDYR</sequence>
<comment type="caution">
    <text evidence="1">The sequence shown here is derived from an EMBL/GenBank/DDBJ whole genome shotgun (WGS) entry which is preliminary data.</text>
</comment>
<gene>
    <name evidence="1" type="primary">nrdI</name>
    <name evidence="1" type="ORF">E5351_07370</name>
</gene>
<dbReference type="InterPro" id="IPR029039">
    <property type="entry name" value="Flavoprotein-like_sf"/>
</dbReference>
<evidence type="ECO:0000313" key="1">
    <source>
        <dbReference type="EMBL" id="TGY13576.1"/>
    </source>
</evidence>
<dbReference type="EMBL" id="SRYV01000012">
    <property type="protein sequence ID" value="TGY13576.1"/>
    <property type="molecule type" value="Genomic_DNA"/>
</dbReference>
<dbReference type="SUPFAM" id="SSF52218">
    <property type="entry name" value="Flavoproteins"/>
    <property type="match status" value="1"/>
</dbReference>
<dbReference type="RefSeq" id="WP_135960614.1">
    <property type="nucleotide sequence ID" value="NZ_CAQPHE010000003.1"/>
</dbReference>
<dbReference type="AlphaFoldDB" id="A0A4S2BG23"/>
<name>A0A4S2BG23_9LACO</name>
<accession>A0A4S2BG23</accession>
<evidence type="ECO:0000313" key="2">
    <source>
        <dbReference type="Proteomes" id="UP000309117"/>
    </source>
</evidence>